<reference evidence="3" key="1">
    <citation type="submission" date="2016-06" db="UniProtKB">
        <authorList>
            <consortium name="WormBaseParasite"/>
        </authorList>
    </citation>
    <scope>IDENTIFICATION</scope>
</reference>
<proteinExistence type="predicted"/>
<accession>A0A183SWH9</accession>
<sequence>MLHRYGQILPPDGLMLPLAYVFSGPKGAIELTDDVLPAFERIKACLVDATLLTHPAPEASVSVMVKA</sequence>
<protein>
    <submittedName>
        <fullName evidence="3">SAM-dependent methyltransferase</fullName>
    </submittedName>
</protein>
<organism evidence="3">
    <name type="scientific">Schistocephalus solidus</name>
    <name type="common">Tapeworm</name>
    <dbReference type="NCBI Taxonomy" id="70667"/>
    <lineage>
        <taxon>Eukaryota</taxon>
        <taxon>Metazoa</taxon>
        <taxon>Spiralia</taxon>
        <taxon>Lophotrochozoa</taxon>
        <taxon>Platyhelminthes</taxon>
        <taxon>Cestoda</taxon>
        <taxon>Eucestoda</taxon>
        <taxon>Diphyllobothriidea</taxon>
        <taxon>Diphyllobothriidae</taxon>
        <taxon>Schistocephalus</taxon>
    </lineage>
</organism>
<evidence type="ECO:0000313" key="1">
    <source>
        <dbReference type="EMBL" id="VDL94962.1"/>
    </source>
</evidence>
<dbReference type="WBParaSite" id="SSLN_0000891201-mRNA-1">
    <property type="protein sequence ID" value="SSLN_0000891201-mRNA-1"/>
    <property type="gene ID" value="SSLN_0000891201"/>
</dbReference>
<reference evidence="1 2" key="2">
    <citation type="submission" date="2018-11" db="EMBL/GenBank/DDBJ databases">
        <authorList>
            <consortium name="Pathogen Informatics"/>
        </authorList>
    </citation>
    <scope>NUCLEOTIDE SEQUENCE [LARGE SCALE GENOMIC DNA]</scope>
    <source>
        <strain evidence="1 2">NST_G2</strain>
    </source>
</reference>
<dbReference type="Proteomes" id="UP000275846">
    <property type="component" value="Unassembled WGS sequence"/>
</dbReference>
<evidence type="ECO:0000313" key="3">
    <source>
        <dbReference type="WBParaSite" id="SSLN_0000891201-mRNA-1"/>
    </source>
</evidence>
<dbReference type="OrthoDB" id="6254850at2759"/>
<gene>
    <name evidence="1" type="ORF">SSLN_LOCUS8577</name>
</gene>
<keyword evidence="2" id="KW-1185">Reference proteome</keyword>
<evidence type="ECO:0000313" key="2">
    <source>
        <dbReference type="Proteomes" id="UP000275846"/>
    </source>
</evidence>
<name>A0A183SWH9_SCHSO</name>
<dbReference type="EMBL" id="UYSU01034731">
    <property type="protein sequence ID" value="VDL94962.1"/>
    <property type="molecule type" value="Genomic_DNA"/>
</dbReference>
<dbReference type="AlphaFoldDB" id="A0A183SWH9"/>